<protein>
    <submittedName>
        <fullName evidence="2">ATP-binding domain-containing protein</fullName>
    </submittedName>
</protein>
<name>A0ABS3YTZ9_9BACT</name>
<dbReference type="RefSeq" id="WP_209139073.1">
    <property type="nucleotide sequence ID" value="NZ_JAGHKO010000001.1"/>
</dbReference>
<keyword evidence="2" id="KW-0067">ATP-binding</keyword>
<organism evidence="2 3">
    <name type="scientific">Niastella soli</name>
    <dbReference type="NCBI Taxonomy" id="2821487"/>
    <lineage>
        <taxon>Bacteria</taxon>
        <taxon>Pseudomonadati</taxon>
        <taxon>Bacteroidota</taxon>
        <taxon>Chitinophagia</taxon>
        <taxon>Chitinophagales</taxon>
        <taxon>Chitinophagaceae</taxon>
        <taxon>Niastella</taxon>
    </lineage>
</organism>
<dbReference type="InterPro" id="IPR027417">
    <property type="entry name" value="P-loop_NTPase"/>
</dbReference>
<accession>A0ABS3YTZ9</accession>
<dbReference type="EMBL" id="JAGHKO010000001">
    <property type="protein sequence ID" value="MBO9201042.1"/>
    <property type="molecule type" value="Genomic_DNA"/>
</dbReference>
<dbReference type="SUPFAM" id="SSF52540">
    <property type="entry name" value="P-loop containing nucleoside triphosphate hydrolases"/>
    <property type="match status" value="1"/>
</dbReference>
<keyword evidence="2" id="KW-0547">Nucleotide-binding</keyword>
<gene>
    <name evidence="2" type="ORF">J7I42_12250</name>
</gene>
<dbReference type="GO" id="GO:0005524">
    <property type="term" value="F:ATP binding"/>
    <property type="evidence" value="ECO:0007669"/>
    <property type="project" value="UniProtKB-KW"/>
</dbReference>
<dbReference type="CDD" id="cd18809">
    <property type="entry name" value="SF1_C_RecD"/>
    <property type="match status" value="1"/>
</dbReference>
<comment type="caution">
    <text evidence="2">The sequence shown here is derived from an EMBL/GenBank/DDBJ whole genome shotgun (WGS) entry which is preliminary data.</text>
</comment>
<proteinExistence type="predicted"/>
<dbReference type="InterPro" id="IPR027785">
    <property type="entry name" value="UvrD-like_helicase_C"/>
</dbReference>
<keyword evidence="3" id="KW-1185">Reference proteome</keyword>
<dbReference type="Proteomes" id="UP000677244">
    <property type="component" value="Unassembled WGS sequence"/>
</dbReference>
<sequence>MEPFLLAFSVGFISASWRTRFQLPIPLQEKVSRKWSLFYWHLALDSYPPVGGRTGLRPPTGGSTPDPATRKGFTKVEPFLLALSVGDPGQLPPVKQTFSPALELEWLATHGRTAIALTLEKIERTDAGNGILALASVIRNMVEKNHLTRYPKLPASNLNNVCLYDLDEELFKKYLIKFKELGANGTIAIARSNRMVNDINAAVRRDLFGALGLPIRNDDVLLVTHNNHAVALTNGDFVIVSKVGEIEIKAGLHFQKIYIKALLSETEHEILISLDILYGSETNYTKEQSKSLMLDFSKRMKQKNIKVNSDEYKNKMMTDSYLNCLRAKFGYAVTCHKAQGGEWNEVFLFLEKSMYAMDHAELFRWWYTAVTRARKNLHLTNQWWIG</sequence>
<feature type="domain" description="UvrD-like helicase C-terminal" evidence="1">
    <location>
        <begin position="330"/>
        <end position="379"/>
    </location>
</feature>
<dbReference type="Gene3D" id="3.40.50.300">
    <property type="entry name" value="P-loop containing nucleotide triphosphate hydrolases"/>
    <property type="match status" value="1"/>
</dbReference>
<reference evidence="2 3" key="1">
    <citation type="submission" date="2021-03" db="EMBL/GenBank/DDBJ databases">
        <title>Assistant Professor.</title>
        <authorList>
            <person name="Huq M.A."/>
        </authorList>
    </citation>
    <scope>NUCLEOTIDE SEQUENCE [LARGE SCALE GENOMIC DNA]</scope>
    <source>
        <strain evidence="2 3">MAH-29</strain>
    </source>
</reference>
<evidence type="ECO:0000313" key="2">
    <source>
        <dbReference type="EMBL" id="MBO9201042.1"/>
    </source>
</evidence>
<evidence type="ECO:0000259" key="1">
    <source>
        <dbReference type="Pfam" id="PF13538"/>
    </source>
</evidence>
<evidence type="ECO:0000313" key="3">
    <source>
        <dbReference type="Proteomes" id="UP000677244"/>
    </source>
</evidence>
<dbReference type="Pfam" id="PF13538">
    <property type="entry name" value="UvrD_C_2"/>
    <property type="match status" value="1"/>
</dbReference>